<dbReference type="Gene3D" id="3.30.230.20">
    <property type="entry name" value="lpxc deacetylase, domain 1"/>
    <property type="match status" value="1"/>
</dbReference>
<accession>A0ABR7RHP7</accession>
<dbReference type="PANTHER" id="PTHR33694:SF1">
    <property type="entry name" value="UDP-3-O-ACYL-N-ACETYLGLUCOSAMINE DEACETYLASE 1, MITOCHONDRIAL-RELATED"/>
    <property type="match status" value="1"/>
</dbReference>
<dbReference type="RefSeq" id="WP_187783234.1">
    <property type="nucleotide sequence ID" value="NZ_JACTVA010000004.1"/>
</dbReference>
<evidence type="ECO:0000256" key="2">
    <source>
        <dbReference type="ARBA" id="ARBA00002923"/>
    </source>
</evidence>
<evidence type="ECO:0000256" key="10">
    <source>
        <dbReference type="ARBA" id="ARBA00023098"/>
    </source>
</evidence>
<keyword evidence="9 12" id="KW-0862">Zinc</keyword>
<evidence type="ECO:0000313" key="14">
    <source>
        <dbReference type="Proteomes" id="UP000626026"/>
    </source>
</evidence>
<evidence type="ECO:0000256" key="8">
    <source>
        <dbReference type="ARBA" id="ARBA00022801"/>
    </source>
</evidence>
<feature type="active site" description="Proton donor" evidence="12">
    <location>
        <position position="277"/>
    </location>
</feature>
<evidence type="ECO:0000256" key="7">
    <source>
        <dbReference type="ARBA" id="ARBA00022723"/>
    </source>
</evidence>
<dbReference type="InterPro" id="IPR011334">
    <property type="entry name" value="UDP-acyl_GlcNac_deAcase_C"/>
</dbReference>
<keyword evidence="8 12" id="KW-0378">Hydrolase</keyword>
<dbReference type="GO" id="GO:0103117">
    <property type="term" value="F:UDP-3-O-acyl-N-acetylglucosamine deacetylase activity"/>
    <property type="evidence" value="ECO:0007669"/>
    <property type="project" value="UniProtKB-EC"/>
</dbReference>
<protein>
    <recommendedName>
        <fullName evidence="4 12">UDP-3-O-acyl-N-acetylglucosamine deacetylase</fullName>
        <shortName evidence="12">UDP-3-O-acyl-GlcNAc deacetylase</shortName>
        <ecNumber evidence="4 12">3.5.1.108</ecNumber>
    </recommendedName>
    <alternativeName>
        <fullName evidence="12">UDP-3-O-[R-3-hydroxymyristoyl]-N-acetylglucosamine deacetylase</fullName>
    </alternativeName>
</protein>
<evidence type="ECO:0000256" key="12">
    <source>
        <dbReference type="HAMAP-Rule" id="MF_00388"/>
    </source>
</evidence>
<dbReference type="Proteomes" id="UP000626026">
    <property type="component" value="Unassembled WGS sequence"/>
</dbReference>
<comment type="cofactor">
    <cofactor evidence="1 12">
        <name>Zn(2+)</name>
        <dbReference type="ChEBI" id="CHEBI:29105"/>
    </cofactor>
</comment>
<dbReference type="EC" id="3.5.1.108" evidence="4 12"/>
<reference evidence="13 14" key="1">
    <citation type="journal article" date="2013" name="Int. J. Syst. Evol. Microbiol.">
        <title>Roseomonas aerophila sp. nov., isolated from air.</title>
        <authorList>
            <person name="Kim S.J."/>
            <person name="Weon H.Y."/>
            <person name="Ahn J.H."/>
            <person name="Hong S.B."/>
            <person name="Seok S.J."/>
            <person name="Whang K.S."/>
            <person name="Kwon S.W."/>
        </authorList>
    </citation>
    <scope>NUCLEOTIDE SEQUENCE [LARGE SCALE GENOMIC DNA]</scope>
    <source>
        <strain evidence="13 14">NBRC 108923</strain>
    </source>
</reference>
<dbReference type="InterPro" id="IPR020568">
    <property type="entry name" value="Ribosomal_Su5_D2-typ_SF"/>
</dbReference>
<feature type="binding site" evidence="12">
    <location>
        <position position="87"/>
    </location>
    <ligand>
        <name>Zn(2+)</name>
        <dbReference type="ChEBI" id="CHEBI:29105"/>
    </ligand>
</feature>
<dbReference type="SUPFAM" id="SSF54211">
    <property type="entry name" value="Ribosomal protein S5 domain 2-like"/>
    <property type="match status" value="2"/>
</dbReference>
<gene>
    <name evidence="12" type="primary">lpxC</name>
    <name evidence="13" type="ORF">IBL26_04425</name>
</gene>
<keyword evidence="6 12" id="KW-0441">Lipid A biosynthesis</keyword>
<dbReference type="NCBIfam" id="TIGR00325">
    <property type="entry name" value="lpxC"/>
    <property type="match status" value="1"/>
</dbReference>
<keyword evidence="5 12" id="KW-0444">Lipid biosynthesis</keyword>
<evidence type="ECO:0000256" key="6">
    <source>
        <dbReference type="ARBA" id="ARBA00022556"/>
    </source>
</evidence>
<proteinExistence type="inferred from homology"/>
<dbReference type="EMBL" id="JACTVA010000004">
    <property type="protein sequence ID" value="MBC9206070.1"/>
    <property type="molecule type" value="Genomic_DNA"/>
</dbReference>
<evidence type="ECO:0000256" key="1">
    <source>
        <dbReference type="ARBA" id="ARBA00001947"/>
    </source>
</evidence>
<evidence type="ECO:0000256" key="5">
    <source>
        <dbReference type="ARBA" id="ARBA00022516"/>
    </source>
</evidence>
<keyword evidence="7 12" id="KW-0479">Metal-binding</keyword>
<feature type="binding site" evidence="12">
    <location>
        <position position="250"/>
    </location>
    <ligand>
        <name>Zn(2+)</name>
        <dbReference type="ChEBI" id="CHEBI:29105"/>
    </ligand>
</feature>
<name>A0ABR7RHP7_9PROT</name>
<dbReference type="Pfam" id="PF03331">
    <property type="entry name" value="LpxC"/>
    <property type="match status" value="1"/>
</dbReference>
<sequence length="320" mass="33966">MDGFLAVETGRRTTLKAPIGCVGIGLHSGLRASLTLRPAPAGTGIVFRRTDLGLDLPARFDWVGDTRLCTALVMPGRPDVRIGTIEHVMAAFAACGIDDVIAEVDGPEVPIMDGSAAPFLFLIDCAGKTDTMVPRSIVEVLKTVRVTEGEGPDAAWAELAPTATPGFEASLAIDFANTAIGRQALTLRVTENSFRALLADARTFTRAEDVAKLRSIGLAQGGSLANAVVVDGPLVLNPGGLRHSDEFVRHKLLDVVGDLALAGAPLRARFSGERSGHALNNRLLRALFADATAWRWQDDAHLDTAIPAFSRQMERETVAA</sequence>
<dbReference type="Gene3D" id="3.30.1700.10">
    <property type="entry name" value="lpxc deacetylase, domain 2"/>
    <property type="match status" value="1"/>
</dbReference>
<feature type="binding site" evidence="12">
    <location>
        <position position="254"/>
    </location>
    <ligand>
        <name>Zn(2+)</name>
        <dbReference type="ChEBI" id="CHEBI:29105"/>
    </ligand>
</feature>
<keyword evidence="10 12" id="KW-0443">Lipid metabolism</keyword>
<organism evidence="13 14">
    <name type="scientific">Teichococcus aerophilus</name>
    <dbReference type="NCBI Taxonomy" id="1224513"/>
    <lineage>
        <taxon>Bacteria</taxon>
        <taxon>Pseudomonadati</taxon>
        <taxon>Pseudomonadota</taxon>
        <taxon>Alphaproteobacteria</taxon>
        <taxon>Acetobacterales</taxon>
        <taxon>Roseomonadaceae</taxon>
        <taxon>Roseomonas</taxon>
    </lineage>
</organism>
<dbReference type="InterPro" id="IPR015870">
    <property type="entry name" value="UDP-acyl_N-AcGlcN_deAcase_N"/>
</dbReference>
<evidence type="ECO:0000256" key="3">
    <source>
        <dbReference type="ARBA" id="ARBA00005002"/>
    </source>
</evidence>
<dbReference type="PANTHER" id="PTHR33694">
    <property type="entry name" value="UDP-3-O-ACYL-N-ACETYLGLUCOSAMINE DEACETYLASE 1, MITOCHONDRIAL-RELATED"/>
    <property type="match status" value="1"/>
</dbReference>
<evidence type="ECO:0000313" key="13">
    <source>
        <dbReference type="EMBL" id="MBC9206070.1"/>
    </source>
</evidence>
<dbReference type="HAMAP" id="MF_00388">
    <property type="entry name" value="LpxC"/>
    <property type="match status" value="1"/>
</dbReference>
<comment type="similarity">
    <text evidence="12">Belongs to the LpxC family.</text>
</comment>
<comment type="catalytic activity">
    <reaction evidence="11 12">
        <text>a UDP-3-O-[(3R)-3-hydroxyacyl]-N-acetyl-alpha-D-glucosamine + H2O = a UDP-3-O-[(3R)-3-hydroxyacyl]-alpha-D-glucosamine + acetate</text>
        <dbReference type="Rhea" id="RHEA:67816"/>
        <dbReference type="ChEBI" id="CHEBI:15377"/>
        <dbReference type="ChEBI" id="CHEBI:30089"/>
        <dbReference type="ChEBI" id="CHEBI:137740"/>
        <dbReference type="ChEBI" id="CHEBI:173225"/>
        <dbReference type="EC" id="3.5.1.108"/>
    </reaction>
</comment>
<evidence type="ECO:0000256" key="11">
    <source>
        <dbReference type="ARBA" id="ARBA00024535"/>
    </source>
</evidence>
<evidence type="ECO:0000256" key="4">
    <source>
        <dbReference type="ARBA" id="ARBA00012745"/>
    </source>
</evidence>
<comment type="pathway">
    <text evidence="3 12">Glycolipid biosynthesis; lipid IV(A) biosynthesis; lipid IV(A) from (3R)-3-hydroxytetradecanoyl-[acyl-carrier-protein] and UDP-N-acetyl-alpha-D-glucosamine: step 2/6.</text>
</comment>
<keyword evidence="14" id="KW-1185">Reference proteome</keyword>
<comment type="function">
    <text evidence="2 12">Catalyzes the hydrolysis of UDP-3-O-myristoyl-N-acetylglucosamine to form UDP-3-O-myristoylglucosamine and acetate, the committed step in lipid A biosynthesis.</text>
</comment>
<evidence type="ECO:0000256" key="9">
    <source>
        <dbReference type="ARBA" id="ARBA00022833"/>
    </source>
</evidence>
<comment type="caution">
    <text evidence="13">The sequence shown here is derived from an EMBL/GenBank/DDBJ whole genome shotgun (WGS) entry which is preliminary data.</text>
</comment>
<dbReference type="InterPro" id="IPR004463">
    <property type="entry name" value="UDP-acyl_GlcNac_deAcase"/>
</dbReference>